<evidence type="ECO:0000313" key="10">
    <source>
        <dbReference type="EMBL" id="MDK4326433.1"/>
    </source>
</evidence>
<gene>
    <name evidence="10" type="ORF">QPX54_07950</name>
</gene>
<dbReference type="AlphaFoldDB" id="A0AAP4BV72"/>
<comment type="similarity">
    <text evidence="7">Belongs to the glycosyltransferase 87 family.</text>
</comment>
<proteinExistence type="inferred from homology"/>
<evidence type="ECO:0000256" key="3">
    <source>
        <dbReference type="ARBA" id="ARBA00022679"/>
    </source>
</evidence>
<feature type="transmembrane region" description="Helical" evidence="9">
    <location>
        <begin position="266"/>
        <end position="289"/>
    </location>
</feature>
<dbReference type="RefSeq" id="WP_284589852.1">
    <property type="nucleotide sequence ID" value="NZ_JASNVP010000006.1"/>
</dbReference>
<keyword evidence="6 9" id="KW-0472">Membrane</keyword>
<sequence length="518" mass="57190">MTNRAGWVAPAETEPAARKFIDFLGGPVGKHGRLAESRWFHPVQAIVSVAILILAGGFLTKAHCTRGSINPDTGAIDLDWSGNRAYVSACYNDIIPLFAGRGLDTGGFPYAYSWQEDDLTRYLEYPVLTGYFQGIMGWLARVSYPPVEAVSKHLVPVPMAGWYFILTVLVLSLFWVATVRMACALAGRRIWDIMLVAASPLVLVHAFTNWDILAIFFAVAGLLLFARGRTAWAGVAIGLGTATKLWPLFLLGAIIVLALRLRRFRALIIVAITTAVTWLVVNLPVMLAYPEAWNEFNRLNSTRSWEWTTIYAVAARLTLFDGFDPDGAEVPQILNTVSLALFIASCVAIAILGLVVKRQPRMAELVFLIIAAFLLFNKVWSPQYSLWLVIPAVLAFPRWRLLLTWMAVDMLVWPVLMWHMHGADNNGLPAEFLDVVVLTRTGLIVVLVVCVVRQMLGKNLPGQQISGDRNQADPVYRAHNGYDPLAGPLQVTPEKAAEHVGGQQTPETRQGHPAKETA</sequence>
<evidence type="ECO:0000256" key="4">
    <source>
        <dbReference type="ARBA" id="ARBA00022692"/>
    </source>
</evidence>
<feature type="compositionally biased region" description="Basic and acidic residues" evidence="8">
    <location>
        <begin position="509"/>
        <end position="518"/>
    </location>
</feature>
<feature type="transmembrane region" description="Helical" evidence="9">
    <location>
        <begin position="195"/>
        <end position="225"/>
    </location>
</feature>
<dbReference type="InterPro" id="IPR016570">
    <property type="entry name" value="UCP010361"/>
</dbReference>
<evidence type="ECO:0000256" key="7">
    <source>
        <dbReference type="ARBA" id="ARBA00024033"/>
    </source>
</evidence>
<evidence type="ECO:0000256" key="8">
    <source>
        <dbReference type="SAM" id="MobiDB-lite"/>
    </source>
</evidence>
<feature type="transmembrane region" description="Helical" evidence="9">
    <location>
        <begin position="363"/>
        <end position="381"/>
    </location>
</feature>
<dbReference type="EMBL" id="JASNVP010000006">
    <property type="protein sequence ID" value="MDK4326433.1"/>
    <property type="molecule type" value="Genomic_DNA"/>
</dbReference>
<dbReference type="PIRSF" id="PIRSF010361">
    <property type="entry name" value="UCP010361"/>
    <property type="match status" value="1"/>
</dbReference>
<dbReference type="GO" id="GO:0016758">
    <property type="term" value="F:hexosyltransferase activity"/>
    <property type="evidence" value="ECO:0007669"/>
    <property type="project" value="InterPro"/>
</dbReference>
<dbReference type="Pfam" id="PF09594">
    <property type="entry name" value="GT87"/>
    <property type="match status" value="1"/>
</dbReference>
<feature type="transmembrane region" description="Helical" evidence="9">
    <location>
        <begin position="160"/>
        <end position="183"/>
    </location>
</feature>
<keyword evidence="3" id="KW-0808">Transferase</keyword>
<protein>
    <submittedName>
        <fullName evidence="10">Glycosyltransferase 87 family protein</fullName>
    </submittedName>
</protein>
<evidence type="ECO:0000256" key="5">
    <source>
        <dbReference type="ARBA" id="ARBA00022989"/>
    </source>
</evidence>
<comment type="caution">
    <text evidence="10">The sequence shown here is derived from an EMBL/GenBank/DDBJ whole genome shotgun (WGS) entry which is preliminary data.</text>
</comment>
<feature type="transmembrane region" description="Helical" evidence="9">
    <location>
        <begin position="122"/>
        <end position="140"/>
    </location>
</feature>
<feature type="transmembrane region" description="Helical" evidence="9">
    <location>
        <begin position="333"/>
        <end position="356"/>
    </location>
</feature>
<dbReference type="Proteomes" id="UP001226160">
    <property type="component" value="Unassembled WGS sequence"/>
</dbReference>
<feature type="transmembrane region" description="Helical" evidence="9">
    <location>
        <begin position="39"/>
        <end position="59"/>
    </location>
</feature>
<accession>A0AAP4BV72</accession>
<evidence type="ECO:0000256" key="1">
    <source>
        <dbReference type="ARBA" id="ARBA00004651"/>
    </source>
</evidence>
<feature type="region of interest" description="Disordered" evidence="8">
    <location>
        <begin position="487"/>
        <end position="518"/>
    </location>
</feature>
<feature type="transmembrane region" description="Helical" evidence="9">
    <location>
        <begin position="231"/>
        <end position="259"/>
    </location>
</feature>
<evidence type="ECO:0000256" key="6">
    <source>
        <dbReference type="ARBA" id="ARBA00023136"/>
    </source>
</evidence>
<dbReference type="InterPro" id="IPR018584">
    <property type="entry name" value="GT87"/>
</dbReference>
<dbReference type="GO" id="GO:0005886">
    <property type="term" value="C:plasma membrane"/>
    <property type="evidence" value="ECO:0007669"/>
    <property type="project" value="UniProtKB-SubCell"/>
</dbReference>
<evidence type="ECO:0000256" key="9">
    <source>
        <dbReference type="SAM" id="Phobius"/>
    </source>
</evidence>
<keyword evidence="4 9" id="KW-0812">Transmembrane</keyword>
<evidence type="ECO:0000313" key="11">
    <source>
        <dbReference type="Proteomes" id="UP001226160"/>
    </source>
</evidence>
<keyword evidence="5 9" id="KW-1133">Transmembrane helix</keyword>
<comment type="subcellular location">
    <subcellularLocation>
        <location evidence="1">Cell membrane</location>
        <topology evidence="1">Multi-pass membrane protein</topology>
    </subcellularLocation>
</comment>
<keyword evidence="2" id="KW-1003">Cell membrane</keyword>
<feature type="transmembrane region" description="Helical" evidence="9">
    <location>
        <begin position="432"/>
        <end position="456"/>
    </location>
</feature>
<reference evidence="10" key="1">
    <citation type="submission" date="2023-05" db="EMBL/GenBank/DDBJ databases">
        <title>Metabolic capabilities are highly conserved among human nasal-associated Corynebacterium species in pangenomic analyses.</title>
        <authorList>
            <person name="Tran T.H."/>
            <person name="Roberts A.Q."/>
            <person name="Escapa I.F."/>
            <person name="Gao W."/>
            <person name="Conlan S."/>
            <person name="Kong H."/>
            <person name="Segre J.A."/>
            <person name="Kelly M.S."/>
            <person name="Lemon K.P."/>
        </authorList>
    </citation>
    <scope>NUCLEOTIDE SEQUENCE</scope>
    <source>
        <strain evidence="10">KPL2654</strain>
    </source>
</reference>
<organism evidence="10 11">
    <name type="scientific">Corynebacterium propinquum</name>
    <dbReference type="NCBI Taxonomy" id="43769"/>
    <lineage>
        <taxon>Bacteria</taxon>
        <taxon>Bacillati</taxon>
        <taxon>Actinomycetota</taxon>
        <taxon>Actinomycetes</taxon>
        <taxon>Mycobacteriales</taxon>
        <taxon>Corynebacteriaceae</taxon>
        <taxon>Corynebacterium</taxon>
    </lineage>
</organism>
<evidence type="ECO:0000256" key="2">
    <source>
        <dbReference type="ARBA" id="ARBA00022475"/>
    </source>
</evidence>
<name>A0AAP4BV72_9CORY</name>